<keyword evidence="2" id="KW-1133">Transmembrane helix</keyword>
<reference evidence="3 6" key="2">
    <citation type="submission" date="2020-12" db="EMBL/GenBank/DDBJ databases">
        <title>FDA dAtabase for Regulatory Grade micrObial Sequences (FDA-ARGOS): Supporting development and validation of Infectious Disease Dx tests.</title>
        <authorList>
            <person name="Sproer C."/>
            <person name="Gronow S."/>
            <person name="Severitt S."/>
            <person name="Schroder I."/>
            <person name="Tallon L."/>
            <person name="Sadzewicz L."/>
            <person name="Zhao X."/>
            <person name="Boylan J."/>
            <person name="Ott S."/>
            <person name="Bowen H."/>
            <person name="Vavikolanu K."/>
            <person name="Mehta A."/>
            <person name="Aluvathingal J."/>
            <person name="Nadendla S."/>
            <person name="Lowell S."/>
            <person name="Myers T."/>
            <person name="Yan Y."/>
            <person name="Sichtig H."/>
        </authorList>
    </citation>
    <scope>NUCLEOTIDE SEQUENCE [LARGE SCALE GENOMIC DNA]</scope>
    <source>
        <strain evidence="3 6">FDAARGOS_894</strain>
    </source>
</reference>
<feature type="transmembrane region" description="Helical" evidence="2">
    <location>
        <begin position="6"/>
        <end position="23"/>
    </location>
</feature>
<dbReference type="InterPro" id="IPR053779">
    <property type="entry name" value="GlpR"/>
</dbReference>
<dbReference type="KEGG" id="cmin:NCTC10288_01693"/>
<name>A0A2X4RT35_9CORY</name>
<dbReference type="Proteomes" id="UP000594905">
    <property type="component" value="Chromosome"/>
</dbReference>
<gene>
    <name evidence="3" type="ORF">I6G51_06025</name>
    <name evidence="4" type="ORF">NCTC10288_01693</name>
</gene>
<dbReference type="EMBL" id="CP065689">
    <property type="protein sequence ID" value="QPS60725.1"/>
    <property type="molecule type" value="Genomic_DNA"/>
</dbReference>
<dbReference type="GeneID" id="70783582"/>
<keyword evidence="2" id="KW-0812">Transmembrane</keyword>
<dbReference type="OrthoDB" id="3696421at2"/>
<evidence type="ECO:0000313" key="6">
    <source>
        <dbReference type="Proteomes" id="UP000594905"/>
    </source>
</evidence>
<feature type="region of interest" description="Disordered" evidence="1">
    <location>
        <begin position="45"/>
        <end position="78"/>
    </location>
</feature>
<evidence type="ECO:0000313" key="3">
    <source>
        <dbReference type="EMBL" id="QPS60725.1"/>
    </source>
</evidence>
<evidence type="ECO:0000313" key="4">
    <source>
        <dbReference type="EMBL" id="SQI00382.1"/>
    </source>
</evidence>
<organism evidence="4 5">
    <name type="scientific">Corynebacterium minutissimum</name>
    <dbReference type="NCBI Taxonomy" id="38301"/>
    <lineage>
        <taxon>Bacteria</taxon>
        <taxon>Bacillati</taxon>
        <taxon>Actinomycetota</taxon>
        <taxon>Actinomycetes</taxon>
        <taxon>Mycobacteriales</taxon>
        <taxon>Corynebacteriaceae</taxon>
        <taxon>Corynebacterium</taxon>
    </lineage>
</organism>
<reference evidence="4 5" key="1">
    <citation type="submission" date="2018-06" db="EMBL/GenBank/DDBJ databases">
        <authorList>
            <consortium name="Pathogen Informatics"/>
            <person name="Doyle S."/>
        </authorList>
    </citation>
    <scope>NUCLEOTIDE SEQUENCE [LARGE SCALE GENOMIC DNA]</scope>
    <source>
        <strain evidence="4 5">NCTC10288</strain>
    </source>
</reference>
<evidence type="ECO:0000256" key="1">
    <source>
        <dbReference type="SAM" id="MobiDB-lite"/>
    </source>
</evidence>
<dbReference type="EMBL" id="LS483460">
    <property type="protein sequence ID" value="SQI00382.1"/>
    <property type="molecule type" value="Genomic_DNA"/>
</dbReference>
<feature type="region of interest" description="Disordered" evidence="1">
    <location>
        <begin position="418"/>
        <end position="453"/>
    </location>
</feature>
<evidence type="ECO:0000256" key="2">
    <source>
        <dbReference type="SAM" id="Phobius"/>
    </source>
</evidence>
<proteinExistence type="predicted"/>
<sequence>MMTTVPIILVIVVWLFILAPWLLRSQRPMSHTGEAFEETRVLFEGDSGSVPGRRKPRLSKDDVRPSSYSAADDADADYELVVADDPAADHSRSADSSHGESNDADAVAATIDGEVVEAASESDTESVDDIDSTAGVDVAENAQAVPANAAQADTKADDGDEDDDDDVIVDEERIEDAEGAEDDADRVDASEAEVFTVPANASVAEDAYEHDETYTSPVDLLYPGAIDGEDAADEADGINAAADSDSAVEAGESDADESGVALPVSETIAADSDADEQAANDSDTELSAEELAFAQRRLGRGGWDPVKEKEASATRYQRRQRTLIGLAIAVVATVCLGIVVGGWTWWFAGITGAITIIYLVALRSQVRREQELLRRRVYHLRRARLGVRNADNPAESLPPNLRRPGALVLEIDDESPDFDYLPVYDEDDSDGGFDGPHSSPRQRRDDLAARRVG</sequence>
<feature type="transmembrane region" description="Helical" evidence="2">
    <location>
        <begin position="322"/>
        <end position="340"/>
    </location>
</feature>
<accession>A0A2X4RT35</accession>
<keyword evidence="6" id="KW-1185">Reference proteome</keyword>
<feature type="region of interest" description="Disordered" evidence="1">
    <location>
        <begin position="140"/>
        <end position="166"/>
    </location>
</feature>
<feature type="transmembrane region" description="Helical" evidence="2">
    <location>
        <begin position="346"/>
        <end position="366"/>
    </location>
</feature>
<feature type="compositionally biased region" description="Basic and acidic residues" evidence="1">
    <location>
        <begin position="442"/>
        <end position="453"/>
    </location>
</feature>
<evidence type="ECO:0000313" key="5">
    <source>
        <dbReference type="Proteomes" id="UP000249264"/>
    </source>
</evidence>
<dbReference type="STRING" id="38301.NX84_05205"/>
<feature type="compositionally biased region" description="Low complexity" evidence="1">
    <location>
        <begin position="140"/>
        <end position="152"/>
    </location>
</feature>
<dbReference type="Proteomes" id="UP000249264">
    <property type="component" value="Chromosome 1"/>
</dbReference>
<dbReference type="NCBIfam" id="NF045516">
    <property type="entry name" value="GlpR"/>
    <property type="match status" value="1"/>
</dbReference>
<dbReference type="RefSeq" id="WP_039674549.1">
    <property type="nucleotide sequence ID" value="NZ_CP065689.1"/>
</dbReference>
<protein>
    <submittedName>
        <fullName evidence="4">Hypothetical membrane protein</fullName>
    </submittedName>
</protein>
<keyword evidence="2" id="KW-0472">Membrane</keyword>
<dbReference type="AlphaFoldDB" id="A0A2X4RT35"/>